<dbReference type="STRING" id="578942.SAMN05216289_11469"/>
<accession>A0A1I4Y2Z4</accession>
<keyword evidence="4" id="KW-1185">Reference proteome</keyword>
<keyword evidence="1" id="KW-1133">Transmembrane helix</keyword>
<feature type="signal peptide" evidence="2">
    <location>
        <begin position="1"/>
        <end position="17"/>
    </location>
</feature>
<proteinExistence type="predicted"/>
<dbReference type="RefSeq" id="WP_092407927.1">
    <property type="nucleotide sequence ID" value="NZ_FOVF01000014.1"/>
</dbReference>
<evidence type="ECO:0000256" key="2">
    <source>
        <dbReference type="SAM" id="SignalP"/>
    </source>
</evidence>
<gene>
    <name evidence="3" type="ORF">SAMN05216289_11469</name>
</gene>
<dbReference type="EMBL" id="FOVF01000014">
    <property type="protein sequence ID" value="SFN32501.1"/>
    <property type="molecule type" value="Genomic_DNA"/>
</dbReference>
<name>A0A1I4Y2Z4_9GAMM</name>
<protein>
    <recommendedName>
        <fullName evidence="5">DUF3999 domain-containing protein</fullName>
    </recommendedName>
</protein>
<dbReference type="Proteomes" id="UP000198575">
    <property type="component" value="Unassembled WGS sequence"/>
</dbReference>
<organism evidence="3 4">
    <name type="scientific">Dokdonella immobilis</name>
    <dbReference type="NCBI Taxonomy" id="578942"/>
    <lineage>
        <taxon>Bacteria</taxon>
        <taxon>Pseudomonadati</taxon>
        <taxon>Pseudomonadota</taxon>
        <taxon>Gammaproteobacteria</taxon>
        <taxon>Lysobacterales</taxon>
        <taxon>Rhodanobacteraceae</taxon>
        <taxon>Dokdonella</taxon>
    </lineage>
</organism>
<evidence type="ECO:0000256" key="1">
    <source>
        <dbReference type="SAM" id="Phobius"/>
    </source>
</evidence>
<evidence type="ECO:0008006" key="5">
    <source>
        <dbReference type="Google" id="ProtNLM"/>
    </source>
</evidence>
<keyword evidence="1" id="KW-0812">Transmembrane</keyword>
<dbReference type="Pfam" id="PF13163">
    <property type="entry name" value="DUF3999"/>
    <property type="match status" value="1"/>
</dbReference>
<feature type="chain" id="PRO_5011659129" description="DUF3999 domain-containing protein" evidence="2">
    <location>
        <begin position="18"/>
        <end position="470"/>
    </location>
</feature>
<evidence type="ECO:0000313" key="3">
    <source>
        <dbReference type="EMBL" id="SFN32501.1"/>
    </source>
</evidence>
<keyword evidence="2" id="KW-0732">Signal</keyword>
<feature type="transmembrane region" description="Helical" evidence="1">
    <location>
        <begin position="432"/>
        <end position="453"/>
    </location>
</feature>
<sequence>MKRLLLCVGLTAQAGMAASPADYANVIPIRTSGESAAWQFELDSSVYAGSVDPDLRDLAVFNAAGQAVPMTIRPVELPDSQVEQRASVPVLALPDGRRGGTGVDLHLVVERDAAGRLRRLEAQSTGEPTVAVEPREWLLDLAAFDRGIDYLELDWDAPRDKLIARFEVRGSNDLQRWDLLNADATVVMIEQDGARIERRNIDLSTTRLRYLRLLRTDDGLPLAGLRAEAGRTRHVAGSARVQWLQAASVERLGELDADKTRFLYVLNPAVPATDVKVNLSSDNAVAQLDVLASADEAPASGRWVRRARFVAFRLLQDGDVIDNGFAALTPGPRIRSLRLDSATPLAAPPDVVVGYRPARLLFLAEGNGPFLLAVGSASERYPDYPIEPALVSLRSRFGPEWQPAVADLGDSRASAGAKALRPAQQPVNWKRWLLWSVLIGAAAVVGGIAISLLRGSGEGRGEERQQPPEE</sequence>
<dbReference type="InterPro" id="IPR025060">
    <property type="entry name" value="DUF3999"/>
</dbReference>
<evidence type="ECO:0000313" key="4">
    <source>
        <dbReference type="Proteomes" id="UP000198575"/>
    </source>
</evidence>
<dbReference type="OrthoDB" id="5405606at2"/>
<keyword evidence="1" id="KW-0472">Membrane</keyword>
<dbReference type="AlphaFoldDB" id="A0A1I4Y2Z4"/>
<reference evidence="3 4" key="1">
    <citation type="submission" date="2016-10" db="EMBL/GenBank/DDBJ databases">
        <authorList>
            <person name="de Groot N.N."/>
        </authorList>
    </citation>
    <scope>NUCLEOTIDE SEQUENCE [LARGE SCALE GENOMIC DNA]</scope>
    <source>
        <strain evidence="3 4">CGMCC 1.7659</strain>
    </source>
</reference>